<accession>A0AAD5QA65</accession>
<comment type="caution">
    <text evidence="3">The sequence shown here is derived from an EMBL/GenBank/DDBJ whole genome shotgun (WGS) entry which is preliminary data.</text>
</comment>
<dbReference type="EMBL" id="JAKCXM010000167">
    <property type="protein sequence ID" value="KAJ0399938.1"/>
    <property type="molecule type" value="Genomic_DNA"/>
</dbReference>
<evidence type="ECO:0000313" key="3">
    <source>
        <dbReference type="EMBL" id="KAJ0399938.1"/>
    </source>
</evidence>
<proteinExistence type="predicted"/>
<feature type="compositionally biased region" description="Basic residues" evidence="2">
    <location>
        <begin position="323"/>
        <end position="336"/>
    </location>
</feature>
<evidence type="ECO:0000313" key="4">
    <source>
        <dbReference type="Proteomes" id="UP001209570"/>
    </source>
</evidence>
<sequence>MNRRWLEVIGVAGMEVSSEEERLPLEPPTTHDHRDTNDEPLPMDDAIKLEATEKRQGLKRGRKRINFFKSAKEEILVLRRQAKELETRIHVLRQSRGEESRHFGKWKQLAYHQAEERRFGELENDKLRRAVLEQYTLLSGMMKALRQPMPRCTELGSIEDNEWRMNVLGVHPDQWQHNAKRIMQRMYESLPGWAIRSDLVDVARDTRHQKWANRGHLDKRQDIEVVVCRRFLGHFADLARTVWESFLSDETQDLLREGSRFGRLQDATELYRLDPSNAEHASDASDSSEQDVELGHSNDEATMYSPPSPQDAQPAAQVSPSNTRHRPPGAKRGRKRINFFKSAKEEILVLRRQAKELETRIHVLRQSRGEESRHFGKWKQLAYHQAEERRFGELENDKLRRAVLEQYTLLSGMMKALRQPMPRCTELGSIEDNEWRMNVLGVHPDQWQHNAKRIMQRMYESLPGWAIRSDLVDVARDTRHQKWANRGHLDKRQDIEVVVCRRFLGHFADLARVVWENFLGDETIATAHASVDVRTCEHFGADIRLNASDMRNPKTGAVTRANLQLNQRVVSKDRVTIMWKSVNESLPTTTRMVESSDGWISFEPFWDNELGLECCIMRLCSGVTIPAMDESLVERLCQMFDGMQVHPLEIPCSPCKSSRLSRASSALEVNVGFITDAIWHHAHHVERLAARASERAVRQVAL</sequence>
<evidence type="ECO:0008006" key="5">
    <source>
        <dbReference type="Google" id="ProtNLM"/>
    </source>
</evidence>
<keyword evidence="1" id="KW-0175">Coiled coil</keyword>
<name>A0AAD5QA65_PYTIN</name>
<feature type="coiled-coil region" evidence="1">
    <location>
        <begin position="68"/>
        <end position="95"/>
    </location>
</feature>
<feature type="region of interest" description="Disordered" evidence="2">
    <location>
        <begin position="272"/>
        <end position="336"/>
    </location>
</feature>
<protein>
    <recommendedName>
        <fullName evidence="5">M96 mating-specific protein family</fullName>
    </recommendedName>
</protein>
<feature type="region of interest" description="Disordered" evidence="2">
    <location>
        <begin position="17"/>
        <end position="44"/>
    </location>
</feature>
<feature type="compositionally biased region" description="Low complexity" evidence="2">
    <location>
        <begin position="276"/>
        <end position="285"/>
    </location>
</feature>
<keyword evidence="4" id="KW-1185">Reference proteome</keyword>
<dbReference type="AlphaFoldDB" id="A0AAD5QA65"/>
<organism evidence="3 4">
    <name type="scientific">Pythium insidiosum</name>
    <name type="common">Pythiosis disease agent</name>
    <dbReference type="NCBI Taxonomy" id="114742"/>
    <lineage>
        <taxon>Eukaryota</taxon>
        <taxon>Sar</taxon>
        <taxon>Stramenopiles</taxon>
        <taxon>Oomycota</taxon>
        <taxon>Peronosporomycetes</taxon>
        <taxon>Pythiales</taxon>
        <taxon>Pythiaceae</taxon>
        <taxon>Pythium</taxon>
    </lineage>
</organism>
<evidence type="ECO:0000256" key="1">
    <source>
        <dbReference type="SAM" id="Coils"/>
    </source>
</evidence>
<evidence type="ECO:0000256" key="2">
    <source>
        <dbReference type="SAM" id="MobiDB-lite"/>
    </source>
</evidence>
<feature type="compositionally biased region" description="Low complexity" evidence="2">
    <location>
        <begin position="310"/>
        <end position="321"/>
    </location>
</feature>
<gene>
    <name evidence="3" type="ORF">P43SY_009788</name>
</gene>
<reference evidence="3" key="1">
    <citation type="submission" date="2021-12" db="EMBL/GenBank/DDBJ databases">
        <title>Prjna785345.</title>
        <authorList>
            <person name="Rujirawat T."/>
            <person name="Krajaejun T."/>
        </authorList>
    </citation>
    <scope>NUCLEOTIDE SEQUENCE</scope>
    <source>
        <strain evidence="3">Pi057C3</strain>
    </source>
</reference>
<feature type="compositionally biased region" description="Basic and acidic residues" evidence="2">
    <location>
        <begin position="19"/>
        <end position="37"/>
    </location>
</feature>
<dbReference type="Proteomes" id="UP001209570">
    <property type="component" value="Unassembled WGS sequence"/>
</dbReference>
<feature type="coiled-coil region" evidence="1">
    <location>
        <begin position="340"/>
        <end position="367"/>
    </location>
</feature>